<dbReference type="EMBL" id="FXUB01000004">
    <property type="protein sequence ID" value="SMP15453.1"/>
    <property type="molecule type" value="Genomic_DNA"/>
</dbReference>
<feature type="transmembrane region" description="Helical" evidence="1">
    <location>
        <begin position="12"/>
        <end position="32"/>
    </location>
</feature>
<keyword evidence="1" id="KW-0472">Membrane</keyword>
<keyword evidence="1" id="KW-1133">Transmembrane helix</keyword>
<name>A0ABY1NRQ3_9BACT</name>
<feature type="transmembrane region" description="Helical" evidence="1">
    <location>
        <begin position="38"/>
        <end position="55"/>
    </location>
</feature>
<protein>
    <submittedName>
        <fullName evidence="2">Uncharacterized protein</fullName>
    </submittedName>
</protein>
<sequence>MNIRAQLLYEIYKALLTLQIALISGIAVTVIKYGFEKLSIELLGVFVFVVLSWLTKRVKCISGGVNAYIYFTFVSGVCGIFCIRLIND</sequence>
<keyword evidence="1" id="KW-0812">Transmembrane</keyword>
<organism evidence="2 3">
    <name type="scientific">Desulfurobacterium pacificum</name>
    <dbReference type="NCBI Taxonomy" id="240166"/>
    <lineage>
        <taxon>Bacteria</taxon>
        <taxon>Pseudomonadati</taxon>
        <taxon>Aquificota</taxon>
        <taxon>Aquificia</taxon>
        <taxon>Desulfurobacteriales</taxon>
        <taxon>Desulfurobacteriaceae</taxon>
        <taxon>Desulfurobacterium</taxon>
    </lineage>
</organism>
<evidence type="ECO:0000313" key="3">
    <source>
        <dbReference type="Proteomes" id="UP001157911"/>
    </source>
</evidence>
<keyword evidence="3" id="KW-1185">Reference proteome</keyword>
<reference evidence="2 3" key="1">
    <citation type="submission" date="2017-05" db="EMBL/GenBank/DDBJ databases">
        <authorList>
            <person name="Varghese N."/>
            <person name="Submissions S."/>
        </authorList>
    </citation>
    <scope>NUCLEOTIDE SEQUENCE [LARGE SCALE GENOMIC DNA]</scope>
    <source>
        <strain evidence="2 3">DSM 15522</strain>
    </source>
</reference>
<accession>A0ABY1NRQ3</accession>
<evidence type="ECO:0000256" key="1">
    <source>
        <dbReference type="SAM" id="Phobius"/>
    </source>
</evidence>
<proteinExistence type="predicted"/>
<gene>
    <name evidence="2" type="ORF">SAMN06265339_1395</name>
</gene>
<dbReference type="Proteomes" id="UP001157911">
    <property type="component" value="Unassembled WGS sequence"/>
</dbReference>
<evidence type="ECO:0000313" key="2">
    <source>
        <dbReference type="EMBL" id="SMP15453.1"/>
    </source>
</evidence>
<feature type="transmembrane region" description="Helical" evidence="1">
    <location>
        <begin position="67"/>
        <end position="86"/>
    </location>
</feature>
<comment type="caution">
    <text evidence="2">The sequence shown here is derived from an EMBL/GenBank/DDBJ whole genome shotgun (WGS) entry which is preliminary data.</text>
</comment>